<dbReference type="PANTHER" id="PTHR11019:SF159">
    <property type="entry name" value="TRANSCRIPTIONAL REGULATOR-RELATED"/>
    <property type="match status" value="1"/>
</dbReference>
<comment type="caution">
    <text evidence="4">The sequence shown here is derived from an EMBL/GenBank/DDBJ whole genome shotgun (WGS) entry which is preliminary data.</text>
</comment>
<feature type="domain" description="HTH araC/xylS-type" evidence="3">
    <location>
        <begin position="9"/>
        <end position="107"/>
    </location>
</feature>
<gene>
    <name evidence="4" type="ORF">GCM10009710_20240</name>
</gene>
<dbReference type="Proteomes" id="UP001501057">
    <property type="component" value="Unassembled WGS sequence"/>
</dbReference>
<dbReference type="InterPro" id="IPR018060">
    <property type="entry name" value="HTH_AraC"/>
</dbReference>
<organism evidence="4 5">
    <name type="scientific">Aeromicrobium alkaliterrae</name>
    <dbReference type="NCBI Taxonomy" id="302168"/>
    <lineage>
        <taxon>Bacteria</taxon>
        <taxon>Bacillati</taxon>
        <taxon>Actinomycetota</taxon>
        <taxon>Actinomycetes</taxon>
        <taxon>Propionibacteriales</taxon>
        <taxon>Nocardioidaceae</taxon>
        <taxon>Aeromicrobium</taxon>
    </lineage>
</organism>
<dbReference type="Pfam" id="PF12833">
    <property type="entry name" value="HTH_18"/>
    <property type="match status" value="1"/>
</dbReference>
<reference evidence="5" key="1">
    <citation type="journal article" date="2019" name="Int. J. Syst. Evol. Microbiol.">
        <title>The Global Catalogue of Microorganisms (GCM) 10K type strain sequencing project: providing services to taxonomists for standard genome sequencing and annotation.</title>
        <authorList>
            <consortium name="The Broad Institute Genomics Platform"/>
            <consortium name="The Broad Institute Genome Sequencing Center for Infectious Disease"/>
            <person name="Wu L."/>
            <person name="Ma J."/>
        </authorList>
    </citation>
    <scope>NUCLEOTIDE SEQUENCE [LARGE SCALE GENOMIC DNA]</scope>
    <source>
        <strain evidence="5">JCM 13518</strain>
    </source>
</reference>
<dbReference type="InterPro" id="IPR024775">
    <property type="entry name" value="DinB-like"/>
</dbReference>
<dbReference type="PANTHER" id="PTHR11019">
    <property type="entry name" value="HTH-TYPE TRANSCRIPTIONAL REGULATOR NIMR"/>
    <property type="match status" value="1"/>
</dbReference>
<dbReference type="RefSeq" id="WP_344200852.1">
    <property type="nucleotide sequence ID" value="NZ_BAAAME010000004.1"/>
</dbReference>
<dbReference type="SUPFAM" id="SSF46689">
    <property type="entry name" value="Homeodomain-like"/>
    <property type="match status" value="1"/>
</dbReference>
<keyword evidence="5" id="KW-1185">Reference proteome</keyword>
<proteinExistence type="predicted"/>
<evidence type="ECO:0000256" key="2">
    <source>
        <dbReference type="ARBA" id="ARBA00023163"/>
    </source>
</evidence>
<dbReference type="Gene3D" id="1.10.10.60">
    <property type="entry name" value="Homeodomain-like"/>
    <property type="match status" value="1"/>
</dbReference>
<keyword evidence="2" id="KW-0804">Transcription</keyword>
<dbReference type="Gene3D" id="1.20.120.450">
    <property type="entry name" value="dinb family like domain"/>
    <property type="match status" value="1"/>
</dbReference>
<evidence type="ECO:0000313" key="4">
    <source>
        <dbReference type="EMBL" id="GAA1739903.1"/>
    </source>
</evidence>
<dbReference type="InterPro" id="IPR009057">
    <property type="entry name" value="Homeodomain-like_sf"/>
</dbReference>
<sequence length="306" mass="32942">MSPDAVPRDRLRELLDAVLGEENTSLDAMAEAAYVSPFHFSRTLSSGAGEPPVSLRRRVMLERAAWRLGRGAGVTEVALEAGYDSTDGFARAFARAYGHPPSATSPGAVHRLPAPNGVHFHPPVNLWVTAREPSSPGHDVVQLQVHHDVADTAALLDLAVGLPDDVTAAPVRPGQVVLSWDGPEETVAEVLSAIVWTKEVWLASIDGADQPVRVTRDLVALRAHHAEVAARWLAMVRTTESDGTWGDRVIDALCDPPESFVLGGIVAHVLTYAAHRRLVVRAMLRDAGVETDSGDPLDWIARRSAE</sequence>
<name>A0ABP4VW97_9ACTN</name>
<dbReference type="Pfam" id="PF12867">
    <property type="entry name" value="DinB_2"/>
    <property type="match status" value="1"/>
</dbReference>
<evidence type="ECO:0000313" key="5">
    <source>
        <dbReference type="Proteomes" id="UP001501057"/>
    </source>
</evidence>
<keyword evidence="1" id="KW-0805">Transcription regulation</keyword>
<accession>A0ABP4VW97</accession>
<dbReference type="EMBL" id="BAAAME010000004">
    <property type="protein sequence ID" value="GAA1739903.1"/>
    <property type="molecule type" value="Genomic_DNA"/>
</dbReference>
<evidence type="ECO:0000259" key="3">
    <source>
        <dbReference type="PROSITE" id="PS01124"/>
    </source>
</evidence>
<dbReference type="PROSITE" id="PS01124">
    <property type="entry name" value="HTH_ARAC_FAMILY_2"/>
    <property type="match status" value="1"/>
</dbReference>
<protein>
    <submittedName>
        <fullName evidence="4">AraC family transcriptional regulator</fullName>
    </submittedName>
</protein>
<dbReference type="InterPro" id="IPR034660">
    <property type="entry name" value="DinB/YfiT-like"/>
</dbReference>
<dbReference type="SMART" id="SM00342">
    <property type="entry name" value="HTH_ARAC"/>
    <property type="match status" value="1"/>
</dbReference>
<evidence type="ECO:0000256" key="1">
    <source>
        <dbReference type="ARBA" id="ARBA00023015"/>
    </source>
</evidence>